<dbReference type="AlphaFoldDB" id="A0A8X8IFU5"/>
<gene>
    <name evidence="2" type="ORF">SAMN05444410_106125</name>
</gene>
<accession>A0A8X8IFU5</accession>
<evidence type="ECO:0008006" key="4">
    <source>
        <dbReference type="Google" id="ProtNLM"/>
    </source>
</evidence>
<evidence type="ECO:0000313" key="3">
    <source>
        <dbReference type="Proteomes" id="UP000198711"/>
    </source>
</evidence>
<evidence type="ECO:0000256" key="1">
    <source>
        <dbReference type="SAM" id="Phobius"/>
    </source>
</evidence>
<dbReference type="Proteomes" id="UP000198711">
    <property type="component" value="Unassembled WGS sequence"/>
</dbReference>
<protein>
    <recommendedName>
        <fullName evidence="4">Chain length determinant protein</fullName>
    </recommendedName>
</protein>
<evidence type="ECO:0000313" key="2">
    <source>
        <dbReference type="EMBL" id="SDW84910.1"/>
    </source>
</evidence>
<keyword evidence="1" id="KW-0812">Transmembrane</keyword>
<keyword evidence="1" id="KW-1133">Transmembrane helix</keyword>
<feature type="transmembrane region" description="Helical" evidence="1">
    <location>
        <begin position="30"/>
        <end position="48"/>
    </location>
</feature>
<sequence>MLPEDEPYSFQTQWQQALQRIKAALGQVRTWVLVTVAGIVVGLVLAWLSPVTYTARLSFVVEDAKTGGGSIMSALAGQFGFDIGSLSGGASGVLAGDNVLELVRSQHLIKKTLLTPVDSNKQYSLADLYADTYGWKEKWKNSSKVGKQVDFTPGLSTFGRLGDSLLQRIIKQIGEKELSIAKPDRKLGFFEMQTTMRNEQLSQLFCKRLLQESADFYIETKTRRLSTNVKRLQAKADSLQYALNRKTYSAADASRMLLDVNPVYTAPEVTAEISSRDKVVQGTIYAEIVKNLEISRTALIQETPTVQVVDTPELPLKKNELHWWMAAAAGGAIGFAASVLLLAWFYRKPV</sequence>
<keyword evidence="3" id="KW-1185">Reference proteome</keyword>
<feature type="transmembrane region" description="Helical" evidence="1">
    <location>
        <begin position="321"/>
        <end position="346"/>
    </location>
</feature>
<name>A0A8X8IFU5_9BACT</name>
<reference evidence="2 3" key="1">
    <citation type="submission" date="2016-10" db="EMBL/GenBank/DDBJ databases">
        <authorList>
            <person name="Varghese N."/>
            <person name="Submissions S."/>
        </authorList>
    </citation>
    <scope>NUCLEOTIDE SEQUENCE [LARGE SCALE GENOMIC DNA]</scope>
    <source>
        <strain evidence="2 3">DSM 25353</strain>
    </source>
</reference>
<keyword evidence="1" id="KW-0472">Membrane</keyword>
<dbReference type="RefSeq" id="WP_092723590.1">
    <property type="nucleotide sequence ID" value="NZ_FNNO01000006.1"/>
</dbReference>
<proteinExistence type="predicted"/>
<organism evidence="2 3">
    <name type="scientific">Hydrobacter penzbergensis</name>
    <dbReference type="NCBI Taxonomy" id="1235997"/>
    <lineage>
        <taxon>Bacteria</taxon>
        <taxon>Pseudomonadati</taxon>
        <taxon>Bacteroidota</taxon>
        <taxon>Chitinophagia</taxon>
        <taxon>Chitinophagales</taxon>
        <taxon>Chitinophagaceae</taxon>
        <taxon>Hydrobacter</taxon>
    </lineage>
</organism>
<comment type="caution">
    <text evidence="2">The sequence shown here is derived from an EMBL/GenBank/DDBJ whole genome shotgun (WGS) entry which is preliminary data.</text>
</comment>
<dbReference type="EMBL" id="FNNO01000006">
    <property type="protein sequence ID" value="SDW84910.1"/>
    <property type="molecule type" value="Genomic_DNA"/>
</dbReference>